<reference evidence="2" key="2">
    <citation type="submission" date="2015-01" db="EMBL/GenBank/DDBJ databases">
        <title>Evolutionary Origins and Diversification of the Mycorrhizal Mutualists.</title>
        <authorList>
            <consortium name="DOE Joint Genome Institute"/>
            <consortium name="Mycorrhizal Genomics Consortium"/>
            <person name="Kohler A."/>
            <person name="Kuo A."/>
            <person name="Nagy L.G."/>
            <person name="Floudas D."/>
            <person name="Copeland A."/>
            <person name="Barry K.W."/>
            <person name="Cichocki N."/>
            <person name="Veneault-Fourrey C."/>
            <person name="LaButti K."/>
            <person name="Lindquist E.A."/>
            <person name="Lipzen A."/>
            <person name="Lundell T."/>
            <person name="Morin E."/>
            <person name="Murat C."/>
            <person name="Riley R."/>
            <person name="Ohm R."/>
            <person name="Sun H."/>
            <person name="Tunlid A."/>
            <person name="Henrissat B."/>
            <person name="Grigoriev I.V."/>
            <person name="Hibbett D.S."/>
            <person name="Martin F."/>
        </authorList>
    </citation>
    <scope>NUCLEOTIDE SEQUENCE [LARGE SCALE GENOMIC DNA]</scope>
    <source>
        <strain evidence="2">UH-Slu-Lm8-n1</strain>
    </source>
</reference>
<reference evidence="1 2" key="1">
    <citation type="submission" date="2014-04" db="EMBL/GenBank/DDBJ databases">
        <authorList>
            <consortium name="DOE Joint Genome Institute"/>
            <person name="Kuo A."/>
            <person name="Ruytinx J."/>
            <person name="Rineau F."/>
            <person name="Colpaert J."/>
            <person name="Kohler A."/>
            <person name="Nagy L.G."/>
            <person name="Floudas D."/>
            <person name="Copeland A."/>
            <person name="Barry K.W."/>
            <person name="Cichocki N."/>
            <person name="Veneault-Fourrey C."/>
            <person name="LaButti K."/>
            <person name="Lindquist E.A."/>
            <person name="Lipzen A."/>
            <person name="Lundell T."/>
            <person name="Morin E."/>
            <person name="Murat C."/>
            <person name="Sun H."/>
            <person name="Tunlid A."/>
            <person name="Henrissat B."/>
            <person name="Grigoriev I.V."/>
            <person name="Hibbett D.S."/>
            <person name="Martin F."/>
            <person name="Nordberg H.P."/>
            <person name="Cantor M.N."/>
            <person name="Hua S.X."/>
        </authorList>
    </citation>
    <scope>NUCLEOTIDE SEQUENCE [LARGE SCALE GENOMIC DNA]</scope>
    <source>
        <strain evidence="1 2">UH-Slu-Lm8-n1</strain>
    </source>
</reference>
<evidence type="ECO:0000313" key="2">
    <source>
        <dbReference type="Proteomes" id="UP000054485"/>
    </source>
</evidence>
<dbReference type="STRING" id="930992.A0A0D0AX31"/>
<protein>
    <submittedName>
        <fullName evidence="1">Uncharacterized protein</fullName>
    </submittedName>
</protein>
<dbReference type="HOGENOM" id="CLU_526946_0_0_1"/>
<dbReference type="Proteomes" id="UP000054485">
    <property type="component" value="Unassembled WGS sequence"/>
</dbReference>
<dbReference type="OrthoDB" id="3264185at2759"/>
<dbReference type="AlphaFoldDB" id="A0A0D0AX31"/>
<name>A0A0D0AX31_9AGAM</name>
<dbReference type="InParanoid" id="A0A0D0AX31"/>
<proteinExistence type="predicted"/>
<accession>A0A0D0AX31</accession>
<gene>
    <name evidence="1" type="ORF">CY34DRAFT_108459</name>
</gene>
<evidence type="ECO:0000313" key="1">
    <source>
        <dbReference type="EMBL" id="KIK38927.1"/>
    </source>
</evidence>
<sequence>MRSWASVKKRFPLVAAEVQEYESGLRFILREEAVTHLRPADVTFEEINSLHQAESFINNIMDGPRPLSSQLLARIYVLRRTDRDGHFHIVIIIAHCVTDMPSTSTVLRTFLDTLSSRMEPPYIPLDERVHMYQPLESRLSYGNLPLVKRRWRRALGYAIFTVWMTKFKIRNRAEALRQGGHTLPGNFSQSTFDTPAKARSHVSIFSSKVSSVILSNCRRHSITMNSACFALSQVALARVLCRRYIRGQISEEEWDYRKRQPMHFTGGLNLRPYQDMDWFQTGGSGDVGINISFFWYTLPFMPLGEMSKGDASKLELVDGAPDFQALMSFDRFLLRCANVKAQAQEMFKHPRFVDICTAGHDRVTSTREVALNWLEMKDSVLPEDGYGGKRSVQSLDPIAMQRGSTLGNMETVIPLDYPLSPDHELSPLRSAPHPHRAGYPAWSPPVDVVEDAKTPRLHIEYWRSHVHAHPAELYFGASFANQQLQYFTFYDQHVFSEETVQEWMRELKDATMWYLDKENKMHRNSTNCSWGAEYSVDLHESGETTIEGSQRHNFTG</sequence>
<organism evidence="1 2">
    <name type="scientific">Suillus luteus UH-Slu-Lm8-n1</name>
    <dbReference type="NCBI Taxonomy" id="930992"/>
    <lineage>
        <taxon>Eukaryota</taxon>
        <taxon>Fungi</taxon>
        <taxon>Dikarya</taxon>
        <taxon>Basidiomycota</taxon>
        <taxon>Agaricomycotina</taxon>
        <taxon>Agaricomycetes</taxon>
        <taxon>Agaricomycetidae</taxon>
        <taxon>Boletales</taxon>
        <taxon>Suillineae</taxon>
        <taxon>Suillaceae</taxon>
        <taxon>Suillus</taxon>
    </lineage>
</organism>
<dbReference type="EMBL" id="KN835367">
    <property type="protein sequence ID" value="KIK38927.1"/>
    <property type="molecule type" value="Genomic_DNA"/>
</dbReference>
<keyword evidence="2" id="KW-1185">Reference proteome</keyword>